<dbReference type="InterPro" id="IPR055768">
    <property type="entry name" value="DUF7344"/>
</dbReference>
<sequence length="112" mass="12902">MVSLDRVFELLRKERRRYALYYLEQQDGPVPIDEVAEKVAEWETDGVRASIPEELFERVECSLRHTDLPKASEAEYIEYDPKEGVVEVTGTPPEVDAILTVAKVIERPDRNP</sequence>
<protein>
    <recommendedName>
        <fullName evidence="1">DUF7344 domain-containing protein</fullName>
    </recommendedName>
</protein>
<gene>
    <name evidence="2" type="ORF">DV706_13400</name>
</gene>
<dbReference type="GeneID" id="39852261"/>
<name>A0A4D6HP88_9EURY</name>
<evidence type="ECO:0000313" key="3">
    <source>
        <dbReference type="Proteomes" id="UP000296822"/>
    </source>
</evidence>
<dbReference type="EMBL" id="CP031305">
    <property type="protein sequence ID" value="QCC55371.1"/>
    <property type="molecule type" value="Genomic_DNA"/>
</dbReference>
<proteinExistence type="predicted"/>
<evidence type="ECO:0000313" key="2">
    <source>
        <dbReference type="EMBL" id="QCC55371.1"/>
    </source>
</evidence>
<dbReference type="AlphaFoldDB" id="A0A4D6HP88"/>
<accession>A0A4D6HP88</accession>
<dbReference type="Proteomes" id="UP000296822">
    <property type="component" value="Chromosome"/>
</dbReference>
<organism evidence="2 3">
    <name type="scientific">Natronorubrum bangense</name>
    <dbReference type="NCBI Taxonomy" id="61858"/>
    <lineage>
        <taxon>Archaea</taxon>
        <taxon>Methanobacteriati</taxon>
        <taxon>Methanobacteriota</taxon>
        <taxon>Stenosarchaea group</taxon>
        <taxon>Halobacteria</taxon>
        <taxon>Halobacteriales</taxon>
        <taxon>Natrialbaceae</taxon>
        <taxon>Natronorubrum</taxon>
    </lineage>
</organism>
<evidence type="ECO:0000259" key="1">
    <source>
        <dbReference type="Pfam" id="PF24035"/>
    </source>
</evidence>
<dbReference type="KEGG" id="nbg:DV706_13400"/>
<feature type="domain" description="DUF7344" evidence="1">
    <location>
        <begin position="8"/>
        <end position="87"/>
    </location>
</feature>
<reference evidence="2 3" key="1">
    <citation type="journal article" date="2019" name="Nat. Commun.">
        <title>A new type of DNA phosphorothioation-based antiviral system in archaea.</title>
        <authorList>
            <person name="Xiong L."/>
            <person name="Liu S."/>
            <person name="Chen S."/>
            <person name="Xiao Y."/>
            <person name="Zhu B."/>
            <person name="Gao Y."/>
            <person name="Zhang Y."/>
            <person name="Chen B."/>
            <person name="Luo J."/>
            <person name="Deng Z."/>
            <person name="Chen X."/>
            <person name="Wang L."/>
            <person name="Chen S."/>
        </authorList>
    </citation>
    <scope>NUCLEOTIDE SEQUENCE [LARGE SCALE GENOMIC DNA]</scope>
    <source>
        <strain evidence="2 3">JCM 10635</strain>
    </source>
</reference>
<dbReference type="RefSeq" id="WP_049889718.1">
    <property type="nucleotide sequence ID" value="NZ_CP031305.1"/>
</dbReference>
<dbReference type="Pfam" id="PF24035">
    <property type="entry name" value="DUF7344"/>
    <property type="match status" value="1"/>
</dbReference>